<comment type="subcellular location">
    <subcellularLocation>
        <location evidence="1">Membrane</location>
    </subcellularLocation>
</comment>
<gene>
    <name evidence="7" type="ORF">U1T56_11625</name>
</gene>
<protein>
    <submittedName>
        <fullName evidence="7">ETC complex I subunit</fullName>
    </submittedName>
</protein>
<evidence type="ECO:0000313" key="8">
    <source>
        <dbReference type="Proteomes" id="UP001375743"/>
    </source>
</evidence>
<comment type="caution">
    <text evidence="7">The sequence shown here is derived from an EMBL/GenBank/DDBJ whole genome shotgun (WGS) entry which is preliminary data.</text>
</comment>
<dbReference type="Proteomes" id="UP001375743">
    <property type="component" value="Unassembled WGS sequence"/>
</dbReference>
<dbReference type="PANTHER" id="PTHR12219">
    <property type="entry name" value="NADH-UBIQUINONE OXIDOREDUCTASE"/>
    <property type="match status" value="1"/>
</dbReference>
<dbReference type="Gene3D" id="3.30.160.190">
    <property type="entry name" value="atu1810 like domain"/>
    <property type="match status" value="1"/>
</dbReference>
<keyword evidence="8" id="KW-1185">Reference proteome</keyword>
<dbReference type="InterPro" id="IPR006885">
    <property type="entry name" value="NADH_UbQ_FeS_4_mit-like"/>
</dbReference>
<sequence>MDARIYQPAKPATQSGRFKTKFWIVEHEPKCRQEPDRLIGWIGSDDTEKQVILRFPTKEAAIAYCEKHGLSYSIAEPHQRIVRPKSYADNFIRRV</sequence>
<dbReference type="Pfam" id="PF04800">
    <property type="entry name" value="NDUS4"/>
    <property type="match status" value="1"/>
</dbReference>
<keyword evidence="6" id="KW-0472">Membrane</keyword>
<reference evidence="7 8" key="1">
    <citation type="submission" date="2024-01" db="EMBL/GenBank/DDBJ databases">
        <title>Multi-omics insights into the function and evolution of sodium benzoate biodegradation pathways in Benzoatithermus flavus gen. nov., sp. nov. from hot spring.</title>
        <authorList>
            <person name="Hu C.-J."/>
            <person name="Li W.-J."/>
        </authorList>
    </citation>
    <scope>NUCLEOTIDE SEQUENCE [LARGE SCALE GENOMIC DNA]</scope>
    <source>
        <strain evidence="7 8">SYSU G07066</strain>
    </source>
</reference>
<keyword evidence="2" id="KW-0813">Transport</keyword>
<proteinExistence type="predicted"/>
<evidence type="ECO:0000256" key="2">
    <source>
        <dbReference type="ARBA" id="ARBA00022448"/>
    </source>
</evidence>
<evidence type="ECO:0000256" key="4">
    <source>
        <dbReference type="ARBA" id="ARBA00022946"/>
    </source>
</evidence>
<keyword evidence="3" id="KW-0679">Respiratory chain</keyword>
<evidence type="ECO:0000256" key="1">
    <source>
        <dbReference type="ARBA" id="ARBA00004370"/>
    </source>
</evidence>
<dbReference type="EMBL" id="JBBLZC010000010">
    <property type="protein sequence ID" value="MEK0083803.1"/>
    <property type="molecule type" value="Genomic_DNA"/>
</dbReference>
<keyword evidence="4" id="KW-0809">Transit peptide</keyword>
<organism evidence="7 8">
    <name type="scientific">Benzoatithermus flavus</name>
    <dbReference type="NCBI Taxonomy" id="3108223"/>
    <lineage>
        <taxon>Bacteria</taxon>
        <taxon>Pseudomonadati</taxon>
        <taxon>Pseudomonadota</taxon>
        <taxon>Alphaproteobacteria</taxon>
        <taxon>Geminicoccales</taxon>
        <taxon>Geminicoccaceae</taxon>
        <taxon>Benzoatithermus</taxon>
    </lineage>
</organism>
<evidence type="ECO:0000256" key="3">
    <source>
        <dbReference type="ARBA" id="ARBA00022660"/>
    </source>
</evidence>
<name>A0ABU8XRK9_9PROT</name>
<evidence type="ECO:0000256" key="5">
    <source>
        <dbReference type="ARBA" id="ARBA00022982"/>
    </source>
</evidence>
<evidence type="ECO:0000313" key="7">
    <source>
        <dbReference type="EMBL" id="MEK0083803.1"/>
    </source>
</evidence>
<evidence type="ECO:0000256" key="6">
    <source>
        <dbReference type="ARBA" id="ARBA00023136"/>
    </source>
</evidence>
<accession>A0ABU8XRK9</accession>
<dbReference type="RefSeq" id="WP_418159651.1">
    <property type="nucleotide sequence ID" value="NZ_JBBLZC010000010.1"/>
</dbReference>
<dbReference type="PANTHER" id="PTHR12219:SF8">
    <property type="entry name" value="NADH DEHYDROGENASE [UBIQUINONE] IRON-SULFUR PROTEIN 4, MITOCHONDRIAL"/>
    <property type="match status" value="1"/>
</dbReference>
<dbReference type="InterPro" id="IPR038532">
    <property type="entry name" value="NDUFS4-like_sf"/>
</dbReference>
<keyword evidence="5" id="KW-0249">Electron transport</keyword>